<sequence length="328" mass="37722">MVFVSVIENARQAEEAAKFVAGAEQARLVEEITRFVADNPRLDLREVLSKEGSERFGALFVTRSVREKYWGYGMTLALGHRVGLDEHALPEDGPPGLEQTETSELSFRKEMLKVFVFLKGPVSPATNLRFVPQSLRCQDSIRSAMGVIGMAGDTFLKEIYVDRLLPILFDWCQEPGFLGVDIHKESSRLNHWQECLVSGPQLLVWWLEPLIGTLNFRYLLQLGNADDQQEVFKHQLLIYLAVRMCKLVDRLYVAVTCDSRYPPRWHTQQDQDHDHGIYHEHLHGMSKFYRETGTVDEDVEVSRYSVPVRLWPSYQTLVPVHKLHDRGV</sequence>
<keyword evidence="2" id="KW-1185">Reference proteome</keyword>
<dbReference type="OrthoDB" id="10298961at2759"/>
<dbReference type="AlphaFoldDB" id="K1XJP0"/>
<dbReference type="HOGENOM" id="CLU_847520_0_0_1"/>
<evidence type="ECO:0000313" key="1">
    <source>
        <dbReference type="EMBL" id="EKD20908.1"/>
    </source>
</evidence>
<dbReference type="KEGG" id="mbe:MBM_00021"/>
<dbReference type="InParanoid" id="K1XJP0"/>
<accession>K1XJP0</accession>
<evidence type="ECO:0000313" key="2">
    <source>
        <dbReference type="Proteomes" id="UP000006753"/>
    </source>
</evidence>
<dbReference type="EMBL" id="JH921428">
    <property type="protein sequence ID" value="EKD20908.1"/>
    <property type="molecule type" value="Genomic_DNA"/>
</dbReference>
<organism evidence="1 2">
    <name type="scientific">Marssonina brunnea f. sp. multigermtubi (strain MB_m1)</name>
    <name type="common">Marssonina leaf spot fungus</name>
    <dbReference type="NCBI Taxonomy" id="1072389"/>
    <lineage>
        <taxon>Eukaryota</taxon>
        <taxon>Fungi</taxon>
        <taxon>Dikarya</taxon>
        <taxon>Ascomycota</taxon>
        <taxon>Pezizomycotina</taxon>
        <taxon>Leotiomycetes</taxon>
        <taxon>Helotiales</taxon>
        <taxon>Drepanopezizaceae</taxon>
        <taxon>Drepanopeziza</taxon>
    </lineage>
</organism>
<proteinExistence type="predicted"/>
<protein>
    <submittedName>
        <fullName evidence="1">Uncharacterized protein</fullName>
    </submittedName>
</protein>
<gene>
    <name evidence="1" type="ORF">MBM_00021</name>
</gene>
<reference evidence="1 2" key="1">
    <citation type="journal article" date="2012" name="BMC Genomics">
        <title>Sequencing the genome of Marssonina brunnea reveals fungus-poplar co-evolution.</title>
        <authorList>
            <person name="Zhu S."/>
            <person name="Cao Y.-Z."/>
            <person name="Jiang C."/>
            <person name="Tan B.-Y."/>
            <person name="Wang Z."/>
            <person name="Feng S."/>
            <person name="Zhang L."/>
            <person name="Su X.-H."/>
            <person name="Brejova B."/>
            <person name="Vinar T."/>
            <person name="Xu M."/>
            <person name="Wang M.-X."/>
            <person name="Zhang S.-G."/>
            <person name="Huang M.-R."/>
            <person name="Wu R."/>
            <person name="Zhou Y."/>
        </authorList>
    </citation>
    <scope>NUCLEOTIDE SEQUENCE [LARGE SCALE GENOMIC DNA]</scope>
    <source>
        <strain evidence="1 2">MB_m1</strain>
    </source>
</reference>
<dbReference type="Proteomes" id="UP000006753">
    <property type="component" value="Unassembled WGS sequence"/>
</dbReference>
<name>K1XJP0_MARBU</name>